<organism evidence="2 3">
    <name type="scientific">Leeuwenhoekiella aequorea</name>
    <dbReference type="NCBI Taxonomy" id="283736"/>
    <lineage>
        <taxon>Bacteria</taxon>
        <taxon>Pseudomonadati</taxon>
        <taxon>Bacteroidota</taxon>
        <taxon>Flavobacteriia</taxon>
        <taxon>Flavobacteriales</taxon>
        <taxon>Flavobacteriaceae</taxon>
        <taxon>Leeuwenhoekiella</taxon>
    </lineage>
</organism>
<accession>A0A4Q0PDK1</accession>
<evidence type="ECO:0000313" key="2">
    <source>
        <dbReference type="EMBL" id="RXG24618.1"/>
    </source>
</evidence>
<dbReference type="EMBL" id="QOVM01000001">
    <property type="protein sequence ID" value="RXG24618.1"/>
    <property type="molecule type" value="Genomic_DNA"/>
</dbReference>
<gene>
    <name evidence="2" type="ORF">DSM00_408</name>
</gene>
<protein>
    <recommendedName>
        <fullName evidence="4">SprT-like family protein</fullName>
    </recommendedName>
</protein>
<evidence type="ECO:0000256" key="1">
    <source>
        <dbReference type="SAM" id="Coils"/>
    </source>
</evidence>
<proteinExistence type="predicted"/>
<keyword evidence="1" id="KW-0175">Coiled coil</keyword>
<dbReference type="Proteomes" id="UP000289238">
    <property type="component" value="Unassembled WGS sequence"/>
</dbReference>
<feature type="coiled-coil region" evidence="1">
    <location>
        <begin position="132"/>
        <end position="159"/>
    </location>
</feature>
<evidence type="ECO:0008006" key="4">
    <source>
        <dbReference type="Google" id="ProtNLM"/>
    </source>
</evidence>
<evidence type="ECO:0000313" key="3">
    <source>
        <dbReference type="Proteomes" id="UP000289238"/>
    </source>
</evidence>
<dbReference type="OrthoDB" id="1448700at2"/>
<sequence length="163" mass="18764">MTELFVKFRSNNLGEANISFKIGDIGYTGGKTEYLGNGDFLITISPIMQNSSSIEIATVLIHEISHAYLGKRYFLFNASFRELYQKYINENGLGNYSHDIMNDYFVDRMARVLQEFNPSVFGVLDDYKLLSAQKLFEMNDDKKEELARLKKNAKEIDQTCNEN</sequence>
<keyword evidence="3" id="KW-1185">Reference proteome</keyword>
<dbReference type="RefSeq" id="WP_128756345.1">
    <property type="nucleotide sequence ID" value="NZ_QOVM01000001.1"/>
</dbReference>
<reference evidence="2 3" key="1">
    <citation type="submission" date="2018-07" db="EMBL/GenBank/DDBJ databases">
        <title>Leeuwenhoekiella genomics.</title>
        <authorList>
            <person name="Tahon G."/>
            <person name="Willems A."/>
        </authorList>
    </citation>
    <scope>NUCLEOTIDE SEQUENCE [LARGE SCALE GENOMIC DNA]</scope>
    <source>
        <strain evidence="2 3">LMG 22550</strain>
    </source>
</reference>
<dbReference type="AlphaFoldDB" id="A0A4Q0PDK1"/>
<comment type="caution">
    <text evidence="2">The sequence shown here is derived from an EMBL/GenBank/DDBJ whole genome shotgun (WGS) entry which is preliminary data.</text>
</comment>
<name>A0A4Q0PDK1_9FLAO</name>